<name>A0A448XHW3_9PLAT</name>
<accession>A0A448XHW3</accession>
<dbReference type="Proteomes" id="UP000784294">
    <property type="component" value="Unassembled WGS sequence"/>
</dbReference>
<organism evidence="1 2">
    <name type="scientific">Protopolystoma xenopodis</name>
    <dbReference type="NCBI Taxonomy" id="117903"/>
    <lineage>
        <taxon>Eukaryota</taxon>
        <taxon>Metazoa</taxon>
        <taxon>Spiralia</taxon>
        <taxon>Lophotrochozoa</taxon>
        <taxon>Platyhelminthes</taxon>
        <taxon>Monogenea</taxon>
        <taxon>Polyopisthocotylea</taxon>
        <taxon>Polystomatidea</taxon>
        <taxon>Polystomatidae</taxon>
        <taxon>Protopolystoma</taxon>
    </lineage>
</organism>
<comment type="caution">
    <text evidence="1">The sequence shown here is derived from an EMBL/GenBank/DDBJ whole genome shotgun (WGS) entry which is preliminary data.</text>
</comment>
<evidence type="ECO:0000313" key="2">
    <source>
        <dbReference type="Proteomes" id="UP000784294"/>
    </source>
</evidence>
<evidence type="ECO:0000313" key="1">
    <source>
        <dbReference type="EMBL" id="VEL36823.1"/>
    </source>
</evidence>
<proteinExistence type="predicted"/>
<keyword evidence="2" id="KW-1185">Reference proteome</keyword>
<dbReference type="EMBL" id="CAAALY010253271">
    <property type="protein sequence ID" value="VEL36823.1"/>
    <property type="molecule type" value="Genomic_DNA"/>
</dbReference>
<sequence>MVLRMARLTHDADYDAGETSGKVPCPRSFPCCYVGLGRQDSIYDSGSKCRCAYTSLEWIRGIYSRVGNVCQFVD</sequence>
<dbReference type="AlphaFoldDB" id="A0A448XHW3"/>
<protein>
    <submittedName>
        <fullName evidence="1">Uncharacterized protein</fullName>
    </submittedName>
</protein>
<gene>
    <name evidence="1" type="ORF">PXEA_LOCUS30263</name>
</gene>
<reference evidence="1" key="1">
    <citation type="submission" date="2018-11" db="EMBL/GenBank/DDBJ databases">
        <authorList>
            <consortium name="Pathogen Informatics"/>
        </authorList>
    </citation>
    <scope>NUCLEOTIDE SEQUENCE</scope>
</reference>